<keyword evidence="3" id="KW-0813">Transport</keyword>
<keyword evidence="10" id="KW-0408">Iron</keyword>
<keyword evidence="11 12" id="KW-0472">Membrane</keyword>
<feature type="transmembrane region" description="Helical" evidence="12">
    <location>
        <begin position="114"/>
        <end position="137"/>
    </location>
</feature>
<comment type="similarity">
    <text evidence="2">Belongs to the cytochrome ubiquinol oxidase subunit 2 family.</text>
</comment>
<organism evidence="13 14">
    <name type="scientific">Pectinatus cerevisiiphilus</name>
    <dbReference type="NCBI Taxonomy" id="86956"/>
    <lineage>
        <taxon>Bacteria</taxon>
        <taxon>Bacillati</taxon>
        <taxon>Bacillota</taxon>
        <taxon>Negativicutes</taxon>
        <taxon>Selenomonadales</taxon>
        <taxon>Selenomonadaceae</taxon>
        <taxon>Pectinatus</taxon>
    </lineage>
</organism>
<keyword evidence="7" id="KW-0479">Metal-binding</keyword>
<dbReference type="Pfam" id="PF02322">
    <property type="entry name" value="Cyt_bd_oxida_II"/>
    <property type="match status" value="1"/>
</dbReference>
<comment type="subcellular location">
    <subcellularLocation>
        <location evidence="1">Cell membrane</location>
        <topology evidence="1">Multi-pass membrane protein</topology>
    </subcellularLocation>
</comment>
<evidence type="ECO:0000256" key="3">
    <source>
        <dbReference type="ARBA" id="ARBA00022448"/>
    </source>
</evidence>
<dbReference type="GO" id="GO:0009055">
    <property type="term" value="F:electron transfer activity"/>
    <property type="evidence" value="ECO:0007669"/>
    <property type="project" value="TreeGrafter"/>
</dbReference>
<feature type="transmembrane region" description="Helical" evidence="12">
    <location>
        <begin position="252"/>
        <end position="278"/>
    </location>
</feature>
<keyword evidence="5" id="KW-0349">Heme</keyword>
<evidence type="ECO:0000313" key="13">
    <source>
        <dbReference type="EMBL" id="TCS81940.1"/>
    </source>
</evidence>
<dbReference type="OrthoDB" id="9776710at2"/>
<dbReference type="NCBIfam" id="TIGR00203">
    <property type="entry name" value="cydB"/>
    <property type="match status" value="1"/>
</dbReference>
<dbReference type="GO" id="GO:0016682">
    <property type="term" value="F:oxidoreductase activity, acting on diphenols and related substances as donors, oxygen as acceptor"/>
    <property type="evidence" value="ECO:0007669"/>
    <property type="project" value="TreeGrafter"/>
</dbReference>
<dbReference type="GO" id="GO:0046872">
    <property type="term" value="F:metal ion binding"/>
    <property type="evidence" value="ECO:0007669"/>
    <property type="project" value="UniProtKB-KW"/>
</dbReference>
<name>A0A4R3KFG6_9FIRM</name>
<dbReference type="GO" id="GO:0070069">
    <property type="term" value="C:cytochrome complex"/>
    <property type="evidence" value="ECO:0007669"/>
    <property type="project" value="TreeGrafter"/>
</dbReference>
<dbReference type="RefSeq" id="WP_132546919.1">
    <property type="nucleotide sequence ID" value="NZ_SMAA01000001.1"/>
</dbReference>
<evidence type="ECO:0000256" key="10">
    <source>
        <dbReference type="ARBA" id="ARBA00023004"/>
    </source>
</evidence>
<dbReference type="GO" id="GO:0005886">
    <property type="term" value="C:plasma membrane"/>
    <property type="evidence" value="ECO:0007669"/>
    <property type="project" value="UniProtKB-SubCell"/>
</dbReference>
<evidence type="ECO:0000256" key="12">
    <source>
        <dbReference type="SAM" id="Phobius"/>
    </source>
</evidence>
<sequence length="336" mass="37613">MDLQVVWFILVTVLFIGFFFLEGFDYGVGILLPFAAKTDDERRMFINSIGPVWDGNEVWMITAGGALFAAFPHVYATMFSMLYMALFLMLMGLIVRGVAFEFRGKHDTACWHNLWDWLIFIGSFLPAFLWGVAVTNLMKGFMINSDKIYMGTFWDLLSLYTIVGGITFVLVFAFHGLTFLSLKIDKKSPIMPRLRFGGTCLGGTAAIFYLFCVALTGIYTDVYKSSSCLGLLLLAAVVFVLAIIARRQDRCGAAFIGSALAVAFTTIGVFVGLFPRILISTMNPEWSLTITNASSSPYTLSIMTVAALIFVPLILIYQGWTYWIFRKRITTNDLKH</sequence>
<keyword evidence="6 12" id="KW-0812">Transmembrane</keyword>
<evidence type="ECO:0000256" key="2">
    <source>
        <dbReference type="ARBA" id="ARBA00007543"/>
    </source>
</evidence>
<keyword evidence="9 12" id="KW-1133">Transmembrane helix</keyword>
<feature type="transmembrane region" description="Helical" evidence="12">
    <location>
        <begin position="81"/>
        <end position="102"/>
    </location>
</feature>
<dbReference type="PANTHER" id="PTHR43141:SF5">
    <property type="entry name" value="CYTOCHROME BD-I UBIQUINOL OXIDASE SUBUNIT 2"/>
    <property type="match status" value="1"/>
</dbReference>
<gene>
    <name evidence="13" type="ORF">EDC37_101111</name>
</gene>
<dbReference type="AlphaFoldDB" id="A0A4R3KFG6"/>
<keyword evidence="4" id="KW-1003">Cell membrane</keyword>
<evidence type="ECO:0000256" key="4">
    <source>
        <dbReference type="ARBA" id="ARBA00022475"/>
    </source>
</evidence>
<protein>
    <submittedName>
        <fullName evidence="13">Cytochrome d ubiquinol oxidase subunit II</fullName>
    </submittedName>
</protein>
<reference evidence="13 14" key="1">
    <citation type="submission" date="2019-03" db="EMBL/GenBank/DDBJ databases">
        <title>Genomic Encyclopedia of Type Strains, Phase IV (KMG-IV): sequencing the most valuable type-strain genomes for metagenomic binning, comparative biology and taxonomic classification.</title>
        <authorList>
            <person name="Goeker M."/>
        </authorList>
    </citation>
    <scope>NUCLEOTIDE SEQUENCE [LARGE SCALE GENOMIC DNA]</scope>
    <source>
        <strain evidence="13 14">DSM 20467</strain>
    </source>
</reference>
<comment type="caution">
    <text evidence="13">The sequence shown here is derived from an EMBL/GenBank/DDBJ whole genome shotgun (WGS) entry which is preliminary data.</text>
</comment>
<accession>A0A4R3KFG6</accession>
<feature type="transmembrane region" description="Helical" evidence="12">
    <location>
        <begin position="194"/>
        <end position="216"/>
    </location>
</feature>
<evidence type="ECO:0000256" key="6">
    <source>
        <dbReference type="ARBA" id="ARBA00022692"/>
    </source>
</evidence>
<proteinExistence type="inferred from homology"/>
<feature type="transmembrane region" description="Helical" evidence="12">
    <location>
        <begin position="157"/>
        <end position="182"/>
    </location>
</feature>
<evidence type="ECO:0000256" key="9">
    <source>
        <dbReference type="ARBA" id="ARBA00022989"/>
    </source>
</evidence>
<dbReference type="InterPro" id="IPR003317">
    <property type="entry name" value="Cyt-d_oxidase_su2"/>
</dbReference>
<dbReference type="Proteomes" id="UP000295188">
    <property type="component" value="Unassembled WGS sequence"/>
</dbReference>
<feature type="transmembrane region" description="Helical" evidence="12">
    <location>
        <begin position="222"/>
        <end position="245"/>
    </location>
</feature>
<keyword evidence="14" id="KW-1185">Reference proteome</keyword>
<keyword evidence="8" id="KW-0249">Electron transport</keyword>
<evidence type="ECO:0000256" key="8">
    <source>
        <dbReference type="ARBA" id="ARBA00022982"/>
    </source>
</evidence>
<dbReference type="GO" id="GO:0019646">
    <property type="term" value="P:aerobic electron transport chain"/>
    <property type="evidence" value="ECO:0007669"/>
    <property type="project" value="TreeGrafter"/>
</dbReference>
<dbReference type="PANTHER" id="PTHR43141">
    <property type="entry name" value="CYTOCHROME BD2 SUBUNIT II"/>
    <property type="match status" value="1"/>
</dbReference>
<dbReference type="EMBL" id="SMAA01000001">
    <property type="protein sequence ID" value="TCS81940.1"/>
    <property type="molecule type" value="Genomic_DNA"/>
</dbReference>
<evidence type="ECO:0000256" key="7">
    <source>
        <dbReference type="ARBA" id="ARBA00022723"/>
    </source>
</evidence>
<dbReference type="PIRSF" id="PIRSF000267">
    <property type="entry name" value="Cyt_oxidse_sub2"/>
    <property type="match status" value="1"/>
</dbReference>
<evidence type="ECO:0000256" key="11">
    <source>
        <dbReference type="ARBA" id="ARBA00023136"/>
    </source>
</evidence>
<evidence type="ECO:0000313" key="14">
    <source>
        <dbReference type="Proteomes" id="UP000295188"/>
    </source>
</evidence>
<feature type="transmembrane region" description="Helical" evidence="12">
    <location>
        <begin position="298"/>
        <end position="325"/>
    </location>
</feature>
<evidence type="ECO:0000256" key="5">
    <source>
        <dbReference type="ARBA" id="ARBA00022617"/>
    </source>
</evidence>
<evidence type="ECO:0000256" key="1">
    <source>
        <dbReference type="ARBA" id="ARBA00004651"/>
    </source>
</evidence>
<feature type="transmembrane region" description="Helical" evidence="12">
    <location>
        <begin position="6"/>
        <end position="36"/>
    </location>
</feature>